<dbReference type="CDD" id="cd00090">
    <property type="entry name" value="HTH_ARSR"/>
    <property type="match status" value="1"/>
</dbReference>
<feature type="domain" description="ATPase" evidence="1">
    <location>
        <begin position="13"/>
        <end position="213"/>
    </location>
</feature>
<evidence type="ECO:0000313" key="4">
    <source>
        <dbReference type="Proteomes" id="UP000198397"/>
    </source>
</evidence>
<dbReference type="InterPro" id="IPR011991">
    <property type="entry name" value="ArsR-like_HTH"/>
</dbReference>
<dbReference type="SUPFAM" id="SSF46785">
    <property type="entry name" value="Winged helix' DNA-binding domain"/>
    <property type="match status" value="1"/>
</dbReference>
<dbReference type="PANTHER" id="PTHR34704:SF1">
    <property type="entry name" value="ATPASE"/>
    <property type="match status" value="1"/>
</dbReference>
<organism evidence="3 4">
    <name type="scientific">Halorubrum vacuolatum</name>
    <name type="common">Natronobacterium vacuolatum</name>
    <dbReference type="NCBI Taxonomy" id="63740"/>
    <lineage>
        <taxon>Archaea</taxon>
        <taxon>Methanobacteriati</taxon>
        <taxon>Methanobacteriota</taxon>
        <taxon>Stenosarchaea group</taxon>
        <taxon>Halobacteria</taxon>
        <taxon>Halobacteriales</taxon>
        <taxon>Haloferacaceae</taxon>
        <taxon>Halorubrum</taxon>
    </lineage>
</organism>
<dbReference type="InterPro" id="IPR027417">
    <property type="entry name" value="P-loop_NTPase"/>
</dbReference>
<dbReference type="Pfam" id="PF01637">
    <property type="entry name" value="ATPase_2"/>
    <property type="match status" value="1"/>
</dbReference>
<name>A0A238XS94_HALVU</name>
<dbReference type="InterPro" id="IPR011579">
    <property type="entry name" value="ATPase_dom"/>
</dbReference>
<accession>A0A238XS94</accession>
<dbReference type="Proteomes" id="UP000198397">
    <property type="component" value="Unassembled WGS sequence"/>
</dbReference>
<keyword evidence="4" id="KW-1185">Reference proteome</keyword>
<feature type="domain" description="DUF234" evidence="2">
    <location>
        <begin position="322"/>
        <end position="408"/>
    </location>
</feature>
<dbReference type="EMBL" id="FZNQ01000022">
    <property type="protein sequence ID" value="SNR61572.1"/>
    <property type="molecule type" value="Genomic_DNA"/>
</dbReference>
<dbReference type="SUPFAM" id="SSF52540">
    <property type="entry name" value="P-loop containing nucleoside triphosphate hydrolases"/>
    <property type="match status" value="1"/>
</dbReference>
<evidence type="ECO:0000259" key="2">
    <source>
        <dbReference type="Pfam" id="PF03008"/>
    </source>
</evidence>
<evidence type="ECO:0000313" key="3">
    <source>
        <dbReference type="EMBL" id="SNR61572.1"/>
    </source>
</evidence>
<reference evidence="3 4" key="1">
    <citation type="submission" date="2017-06" db="EMBL/GenBank/DDBJ databases">
        <authorList>
            <person name="Kim H.J."/>
            <person name="Triplett B.A."/>
        </authorList>
    </citation>
    <scope>NUCLEOTIDE SEQUENCE [LARGE SCALE GENOMIC DNA]</scope>
    <source>
        <strain evidence="3 4">DSM 8800</strain>
    </source>
</reference>
<dbReference type="AlphaFoldDB" id="A0A238XS94"/>
<evidence type="ECO:0008006" key="5">
    <source>
        <dbReference type="Google" id="ProtNLM"/>
    </source>
</evidence>
<protein>
    <recommendedName>
        <fullName evidence="5">ATPase domain-containing protein</fullName>
    </recommendedName>
</protein>
<dbReference type="Pfam" id="PF03008">
    <property type="entry name" value="DUF234"/>
    <property type="match status" value="1"/>
</dbReference>
<proteinExistence type="predicted"/>
<dbReference type="InterPro" id="IPR004256">
    <property type="entry name" value="DUF234"/>
</dbReference>
<evidence type="ECO:0000259" key="1">
    <source>
        <dbReference type="Pfam" id="PF01637"/>
    </source>
</evidence>
<gene>
    <name evidence="3" type="ORF">SAMN06264855_1222</name>
</gene>
<dbReference type="GO" id="GO:0005524">
    <property type="term" value="F:ATP binding"/>
    <property type="evidence" value="ECO:0007669"/>
    <property type="project" value="InterPro"/>
</dbReference>
<dbReference type="InterPro" id="IPR036390">
    <property type="entry name" value="WH_DNA-bd_sf"/>
</dbReference>
<dbReference type="Gene3D" id="3.40.50.300">
    <property type="entry name" value="P-loop containing nucleotide triphosphate hydrolases"/>
    <property type="match status" value="1"/>
</dbReference>
<dbReference type="PANTHER" id="PTHR34704">
    <property type="entry name" value="ATPASE"/>
    <property type="match status" value="1"/>
</dbReference>
<sequence length="479" mass="54769">MSGGDKQLLMAEFVNREEELARLRELYASDEAELAVVWGRRRIGKTRLVAESIRERDDAVYHQATETTAKAQLDAFVTDASETYPDIERLQRDWETLLDYLIDQDAIIVLDEFPYLADANEELPSLIQRLWDHSVEDSATTLVLTGSAIGMMYDLTLDGRAPLYGRISQNPSGKFPINQLDFGAAMEFFPNYSPEEQVFAYGVFGGVPHYLQAVDDTQSLDENITRTLLHQQGSLHEEPELILRMEVDEVNRFFAILEAIAKGNRTRNEIAGDAGIDANSSSYYLDRLEDLELIEPDYPVTADPTRSRKRRYQISDHLFRFWFRFVHGRGGRYEMYGDTAYSELVEPELPNFVSDVFEQLCQQAVPSLYSDLAFTERPGRWWHREHEIDVVGLTAEGTLLAGEVKFTNQPVGYTVLSRLQEEAKQIDWTPPAGGEPDYEYALFSRNGFKQSVREAADEEDTLRLFTLEDVIDVLNQRPQ</sequence>